<accession>A0A811V5M8</accession>
<dbReference type="AlphaFoldDB" id="A0A811V5M8"/>
<organism evidence="1 2">
    <name type="scientific">Ceratitis capitata</name>
    <name type="common">Mediterranean fruit fly</name>
    <name type="synonym">Tephritis capitata</name>
    <dbReference type="NCBI Taxonomy" id="7213"/>
    <lineage>
        <taxon>Eukaryota</taxon>
        <taxon>Metazoa</taxon>
        <taxon>Ecdysozoa</taxon>
        <taxon>Arthropoda</taxon>
        <taxon>Hexapoda</taxon>
        <taxon>Insecta</taxon>
        <taxon>Pterygota</taxon>
        <taxon>Neoptera</taxon>
        <taxon>Endopterygota</taxon>
        <taxon>Diptera</taxon>
        <taxon>Brachycera</taxon>
        <taxon>Muscomorpha</taxon>
        <taxon>Tephritoidea</taxon>
        <taxon>Tephritidae</taxon>
        <taxon>Ceratitis</taxon>
        <taxon>Ceratitis</taxon>
    </lineage>
</organism>
<protein>
    <submittedName>
        <fullName evidence="1">(Mediterranean fruit fly) hypothetical protein</fullName>
    </submittedName>
</protein>
<dbReference type="Proteomes" id="UP000606786">
    <property type="component" value="Unassembled WGS sequence"/>
</dbReference>
<name>A0A811V5M8_CERCA</name>
<sequence length="70" mass="7742">MNATEELKLKLKYPIQDAAALGSGHSLRVLKLTANTILVELKNQNAIENHTRVSLGVLFFAGLQKKKKLI</sequence>
<reference evidence="1" key="1">
    <citation type="submission" date="2020-11" db="EMBL/GenBank/DDBJ databases">
        <authorList>
            <person name="Whitehead M."/>
        </authorList>
    </citation>
    <scope>NUCLEOTIDE SEQUENCE</scope>
    <source>
        <strain evidence="1">EGII</strain>
    </source>
</reference>
<comment type="caution">
    <text evidence="1">The sequence shown here is derived from an EMBL/GenBank/DDBJ whole genome shotgun (WGS) entry which is preliminary data.</text>
</comment>
<gene>
    <name evidence="1" type="ORF">CCAP1982_LOCUS14076</name>
</gene>
<evidence type="ECO:0000313" key="2">
    <source>
        <dbReference type="Proteomes" id="UP000606786"/>
    </source>
</evidence>
<dbReference type="EMBL" id="CAJHJT010000034">
    <property type="protein sequence ID" value="CAD7005725.1"/>
    <property type="molecule type" value="Genomic_DNA"/>
</dbReference>
<evidence type="ECO:0000313" key="1">
    <source>
        <dbReference type="EMBL" id="CAD7005725.1"/>
    </source>
</evidence>
<proteinExistence type="predicted"/>
<keyword evidence="2" id="KW-1185">Reference proteome</keyword>